<evidence type="ECO:0000256" key="5">
    <source>
        <dbReference type="PIRSR" id="PIRSR004846-1"/>
    </source>
</evidence>
<dbReference type="GO" id="GO:0030973">
    <property type="term" value="F:molybdate ion binding"/>
    <property type="evidence" value="ECO:0007669"/>
    <property type="project" value="UniProtKB-ARBA"/>
</dbReference>
<keyword evidence="3 5" id="KW-0479">Metal-binding</keyword>
<keyword evidence="2 5" id="KW-0500">Molybdenum</keyword>
<comment type="similarity">
    <text evidence="1">Belongs to the bacterial solute-binding protein ModA family.</text>
</comment>
<dbReference type="Gene3D" id="3.40.190.10">
    <property type="entry name" value="Periplasmic binding protein-like II"/>
    <property type="match status" value="2"/>
</dbReference>
<feature type="binding site" evidence="5">
    <location>
        <position position="60"/>
    </location>
    <ligand>
        <name>molybdate</name>
        <dbReference type="ChEBI" id="CHEBI:36264"/>
    </ligand>
</feature>
<dbReference type="Proteomes" id="UP000010472">
    <property type="component" value="Chromosome"/>
</dbReference>
<dbReference type="PANTHER" id="PTHR30632">
    <property type="entry name" value="MOLYBDATE-BINDING PERIPLASMIC PROTEIN"/>
    <property type="match status" value="1"/>
</dbReference>
<evidence type="ECO:0000256" key="1">
    <source>
        <dbReference type="ARBA" id="ARBA00009175"/>
    </source>
</evidence>
<reference evidence="6 7" key="1">
    <citation type="submission" date="2012-06" db="EMBL/GenBank/DDBJ databases">
        <title>Finished chromosome of genome of Crinalium epipsammum PCC 9333.</title>
        <authorList>
            <consortium name="US DOE Joint Genome Institute"/>
            <person name="Gugger M."/>
            <person name="Coursin T."/>
            <person name="Rippka R."/>
            <person name="Tandeau De Marsac N."/>
            <person name="Huntemann M."/>
            <person name="Wei C.-L."/>
            <person name="Han J."/>
            <person name="Detter J.C."/>
            <person name="Han C."/>
            <person name="Tapia R."/>
            <person name="Davenport K."/>
            <person name="Daligault H."/>
            <person name="Erkkila T."/>
            <person name="Gu W."/>
            <person name="Munk A.C.C."/>
            <person name="Teshima H."/>
            <person name="Xu Y."/>
            <person name="Chain P."/>
            <person name="Chen A."/>
            <person name="Krypides N."/>
            <person name="Mavromatis K."/>
            <person name="Markowitz V."/>
            <person name="Szeto E."/>
            <person name="Ivanova N."/>
            <person name="Mikhailova N."/>
            <person name="Ovchinnikova G."/>
            <person name="Pagani I."/>
            <person name="Pati A."/>
            <person name="Goodwin L."/>
            <person name="Peters L."/>
            <person name="Pitluck S."/>
            <person name="Woyke T."/>
            <person name="Kerfeld C."/>
        </authorList>
    </citation>
    <scope>NUCLEOTIDE SEQUENCE [LARGE SCALE GENOMIC DNA]</scope>
    <source>
        <strain evidence="6 7">PCC 9333</strain>
    </source>
</reference>
<dbReference type="HOGENOM" id="CLU_065520_3_1_3"/>
<dbReference type="EMBL" id="CP003620">
    <property type="protein sequence ID" value="AFZ13382.1"/>
    <property type="molecule type" value="Genomic_DNA"/>
</dbReference>
<dbReference type="InterPro" id="IPR050682">
    <property type="entry name" value="ModA/WtpA"/>
</dbReference>
<dbReference type="RefSeq" id="WP_015203496.1">
    <property type="nucleotide sequence ID" value="NC_019753.1"/>
</dbReference>
<dbReference type="InterPro" id="IPR041879">
    <property type="entry name" value="YvgL-like_PBP2"/>
</dbReference>
<dbReference type="FunFam" id="3.40.190.10:FF:000035">
    <property type="entry name" value="Molybdate ABC transporter substrate-binding protein"/>
    <property type="match status" value="1"/>
</dbReference>
<dbReference type="PIRSF" id="PIRSF004846">
    <property type="entry name" value="ModA"/>
    <property type="match status" value="1"/>
</dbReference>
<dbReference type="STRING" id="1173022.Cri9333_2516"/>
<dbReference type="GO" id="GO:0015689">
    <property type="term" value="P:molybdate ion transport"/>
    <property type="evidence" value="ECO:0007669"/>
    <property type="project" value="InterPro"/>
</dbReference>
<dbReference type="CDD" id="cd13537">
    <property type="entry name" value="PBP2_YvgL_like"/>
    <property type="match status" value="1"/>
</dbReference>
<evidence type="ECO:0000313" key="6">
    <source>
        <dbReference type="EMBL" id="AFZ13382.1"/>
    </source>
</evidence>
<dbReference type="SUPFAM" id="SSF53850">
    <property type="entry name" value="Periplasmic binding protein-like II"/>
    <property type="match status" value="1"/>
</dbReference>
<dbReference type="eggNOG" id="COG0725">
    <property type="taxonomic scope" value="Bacteria"/>
</dbReference>
<sequence length="251" mass="27271">MFVISCTANNQKSSTINIEKQQINVTVSAAISLSNALKEIKPIYQSKYPGVNISYNFGASGALQQQISQGANVDVFFSAATKQMDVLQKANLVVEGTRRNLLTNSLVLITAKDGVPLTDFKQLTDGKVKRIAIGEPKSVPVGQYSQELLTNLGIWQQVKPKVVFANNVRQVLTFVETGNADAGIVYTTDAKESNQVKVRAIASDNLHSPIIYPVAVVNSSRNQDAAKSFVQFIASEQAKVVFQKYGFGVVK</sequence>
<evidence type="ECO:0000256" key="2">
    <source>
        <dbReference type="ARBA" id="ARBA00022505"/>
    </source>
</evidence>
<keyword evidence="4" id="KW-0732">Signal</keyword>
<gene>
    <name evidence="6" type="ORF">Cri9333_2516</name>
</gene>
<feature type="binding site" evidence="5">
    <location>
        <position position="168"/>
    </location>
    <ligand>
        <name>molybdate</name>
        <dbReference type="ChEBI" id="CHEBI:36264"/>
    </ligand>
</feature>
<dbReference type="KEGG" id="cep:Cri9333_2516"/>
<dbReference type="OrthoDB" id="9785015at2"/>
<protein>
    <submittedName>
        <fullName evidence="6">Molybdenum ABC transporter, periplasmic molybdate-binding protein</fullName>
    </submittedName>
</protein>
<name>K9W0V3_9CYAN</name>
<dbReference type="Pfam" id="PF13531">
    <property type="entry name" value="SBP_bac_11"/>
    <property type="match status" value="1"/>
</dbReference>
<dbReference type="GO" id="GO:1901359">
    <property type="term" value="F:tungstate binding"/>
    <property type="evidence" value="ECO:0007669"/>
    <property type="project" value="UniProtKB-ARBA"/>
</dbReference>
<dbReference type="AlphaFoldDB" id="K9W0V3"/>
<accession>K9W0V3</accession>
<feature type="binding site" evidence="5">
    <location>
        <position position="186"/>
    </location>
    <ligand>
        <name>molybdate</name>
        <dbReference type="ChEBI" id="CHEBI:36264"/>
    </ligand>
</feature>
<organism evidence="6 7">
    <name type="scientific">Crinalium epipsammum PCC 9333</name>
    <dbReference type="NCBI Taxonomy" id="1173022"/>
    <lineage>
        <taxon>Bacteria</taxon>
        <taxon>Bacillati</taxon>
        <taxon>Cyanobacteriota</taxon>
        <taxon>Cyanophyceae</taxon>
        <taxon>Gomontiellales</taxon>
        <taxon>Gomontiellaceae</taxon>
        <taxon>Crinalium</taxon>
    </lineage>
</organism>
<dbReference type="InterPro" id="IPR005950">
    <property type="entry name" value="ModA"/>
</dbReference>
<feature type="binding site" evidence="5">
    <location>
        <position position="32"/>
    </location>
    <ligand>
        <name>molybdate</name>
        <dbReference type="ChEBI" id="CHEBI:36264"/>
    </ligand>
</feature>
<dbReference type="NCBIfam" id="TIGR01256">
    <property type="entry name" value="modA"/>
    <property type="match status" value="1"/>
</dbReference>
<evidence type="ECO:0000256" key="4">
    <source>
        <dbReference type="ARBA" id="ARBA00022729"/>
    </source>
</evidence>
<proteinExistence type="inferred from homology"/>
<evidence type="ECO:0000313" key="7">
    <source>
        <dbReference type="Proteomes" id="UP000010472"/>
    </source>
</evidence>
<keyword evidence="7" id="KW-1185">Reference proteome</keyword>
<dbReference type="PATRIC" id="fig|1173022.3.peg.2720"/>
<evidence type="ECO:0000256" key="3">
    <source>
        <dbReference type="ARBA" id="ARBA00022723"/>
    </source>
</evidence>
<dbReference type="GO" id="GO:0046872">
    <property type="term" value="F:metal ion binding"/>
    <property type="evidence" value="ECO:0007669"/>
    <property type="project" value="UniProtKB-KW"/>
</dbReference>
<dbReference type="PANTHER" id="PTHR30632:SF0">
    <property type="entry name" value="SULFATE-BINDING PROTEIN"/>
    <property type="match status" value="1"/>
</dbReference>